<protein>
    <submittedName>
        <fullName evidence="1">Uncharacterized protein</fullName>
    </submittedName>
</protein>
<dbReference type="RefSeq" id="WP_110464418.1">
    <property type="nucleotide sequence ID" value="NZ_JAMOFZ010000001.1"/>
</dbReference>
<gene>
    <name evidence="1" type="ORF">DFQ15_102187</name>
</gene>
<dbReference type="EMBL" id="QJTC01000002">
    <property type="protein sequence ID" value="PYE79454.1"/>
    <property type="molecule type" value="Genomic_DNA"/>
</dbReference>
<dbReference type="Proteomes" id="UP000247540">
    <property type="component" value="Unassembled WGS sequence"/>
</dbReference>
<evidence type="ECO:0000313" key="1">
    <source>
        <dbReference type="EMBL" id="PYE79454.1"/>
    </source>
</evidence>
<accession>A0A318SKB0</accession>
<comment type="caution">
    <text evidence="1">The sequence shown here is derived from an EMBL/GenBank/DDBJ whole genome shotgun (WGS) entry which is preliminary data.</text>
</comment>
<dbReference type="AlphaFoldDB" id="A0A318SKB0"/>
<organism evidence="1 2">
    <name type="scientific">Xylophilus ampelinus</name>
    <dbReference type="NCBI Taxonomy" id="54067"/>
    <lineage>
        <taxon>Bacteria</taxon>
        <taxon>Pseudomonadati</taxon>
        <taxon>Pseudomonadota</taxon>
        <taxon>Betaproteobacteria</taxon>
        <taxon>Burkholderiales</taxon>
        <taxon>Xylophilus</taxon>
    </lineage>
</organism>
<sequence>MIDHLPDPPQPGDTIPDFQRKAAAHVLAQQLWTTQVNATGDHIDGQADAVAAAVLAVNADADTAVAAAGVATSKRDQAVDAAGISTTKAGEASGSASIAGAKRQEAVDAAGVATQAKADTVQLKADTVLLKQAAQDAATAAAGSAAQAGAPLVATSTTSLPVQPGALTINVGSGKGFAEGQYVVIARSSDPATAMRGLVGGYTNSGAGPLGVTVDKADGTGTYNDWKISLAGRDAAGSSRAQVLVTTATVTAEQGKDYILQFAGVVTVTMPAAPVWGGASIGVVVANGRADNVVAWNGSKHMGMSETTMTINSQFAAPELLPTGATYGWAIK</sequence>
<name>A0A318SKB0_9BURK</name>
<evidence type="ECO:0000313" key="2">
    <source>
        <dbReference type="Proteomes" id="UP000247540"/>
    </source>
</evidence>
<proteinExistence type="predicted"/>
<keyword evidence="2" id="KW-1185">Reference proteome</keyword>
<reference evidence="1 2" key="1">
    <citation type="submission" date="2018-06" db="EMBL/GenBank/DDBJ databases">
        <title>Genomic Encyclopedia of Type Strains, Phase III (KMG-III): the genomes of soil and plant-associated and newly described type strains.</title>
        <authorList>
            <person name="Whitman W."/>
        </authorList>
    </citation>
    <scope>NUCLEOTIDE SEQUENCE [LARGE SCALE GENOMIC DNA]</scope>
    <source>
        <strain evidence="1 2">CECT 7646</strain>
    </source>
</reference>